<comment type="caution">
    <text evidence="4">The sequence shown here is derived from an EMBL/GenBank/DDBJ whole genome shotgun (WGS) entry which is preliminary data.</text>
</comment>
<dbReference type="Proteomes" id="UP001054902">
    <property type="component" value="Unassembled WGS sequence"/>
</dbReference>
<accession>A0AAD3CYQ7</accession>
<keyword evidence="5" id="KW-1185">Reference proteome</keyword>
<comment type="similarity">
    <text evidence="1">Belongs to the sulfatase family.</text>
</comment>
<dbReference type="PANTHER" id="PTHR42693:SF53">
    <property type="entry name" value="ENDO-4-O-SULFATASE"/>
    <property type="match status" value="1"/>
</dbReference>
<evidence type="ECO:0000256" key="2">
    <source>
        <dbReference type="ARBA" id="ARBA00022801"/>
    </source>
</evidence>
<dbReference type="SUPFAM" id="SSF53649">
    <property type="entry name" value="Alkaline phosphatase-like"/>
    <property type="match status" value="2"/>
</dbReference>
<organism evidence="4 5">
    <name type="scientific">Chaetoceros tenuissimus</name>
    <dbReference type="NCBI Taxonomy" id="426638"/>
    <lineage>
        <taxon>Eukaryota</taxon>
        <taxon>Sar</taxon>
        <taxon>Stramenopiles</taxon>
        <taxon>Ochrophyta</taxon>
        <taxon>Bacillariophyta</taxon>
        <taxon>Coscinodiscophyceae</taxon>
        <taxon>Chaetocerotophycidae</taxon>
        <taxon>Chaetocerotales</taxon>
        <taxon>Chaetocerotaceae</taxon>
        <taxon>Chaetoceros</taxon>
    </lineage>
</organism>
<keyword evidence="2" id="KW-0378">Hydrolase</keyword>
<dbReference type="GO" id="GO:0004065">
    <property type="term" value="F:arylsulfatase activity"/>
    <property type="evidence" value="ECO:0007669"/>
    <property type="project" value="TreeGrafter"/>
</dbReference>
<dbReference type="Gene3D" id="3.40.720.10">
    <property type="entry name" value="Alkaline Phosphatase, subunit A"/>
    <property type="match status" value="2"/>
</dbReference>
<evidence type="ECO:0000259" key="3">
    <source>
        <dbReference type="Pfam" id="PF00884"/>
    </source>
</evidence>
<name>A0AAD3CYQ7_9STRA</name>
<dbReference type="EMBL" id="BLLK01000047">
    <property type="protein sequence ID" value="GFH53365.1"/>
    <property type="molecule type" value="Genomic_DNA"/>
</dbReference>
<dbReference type="Pfam" id="PF00884">
    <property type="entry name" value="Sulfatase"/>
    <property type="match status" value="1"/>
</dbReference>
<proteinExistence type="inferred from homology"/>
<dbReference type="PANTHER" id="PTHR42693">
    <property type="entry name" value="ARYLSULFATASE FAMILY MEMBER"/>
    <property type="match status" value="1"/>
</dbReference>
<feature type="domain" description="Sulfatase N-terminal" evidence="3">
    <location>
        <begin position="289"/>
        <end position="511"/>
    </location>
</feature>
<gene>
    <name evidence="4" type="ORF">CTEN210_09841</name>
</gene>
<protein>
    <recommendedName>
        <fullName evidence="3">Sulfatase N-terminal domain-containing protein</fullName>
    </recommendedName>
</protein>
<dbReference type="AlphaFoldDB" id="A0AAD3CYQ7"/>
<dbReference type="InterPro" id="IPR050738">
    <property type="entry name" value="Sulfatase"/>
</dbReference>
<evidence type="ECO:0000256" key="1">
    <source>
        <dbReference type="ARBA" id="ARBA00008779"/>
    </source>
</evidence>
<evidence type="ECO:0000313" key="5">
    <source>
        <dbReference type="Proteomes" id="UP001054902"/>
    </source>
</evidence>
<dbReference type="InterPro" id="IPR017850">
    <property type="entry name" value="Alkaline_phosphatase_core_sf"/>
</dbReference>
<evidence type="ECO:0000313" key="4">
    <source>
        <dbReference type="EMBL" id="GFH53365.1"/>
    </source>
</evidence>
<sequence>MWLFKKRTKELVQELVQDSIRYGDFKYIRKFSRNEEVLHPPKEALYNLAEDLQEQNNLLEDIDMRAKYKELKQKMRRQLTRLGQCPNDRQGSFELSGGGPNVGMSISRAPCVLNAEFSKKSRRNDSSHGTFKIEEEEPNKIPMMMKIAPLLYILLQLRLCRGDEQQPNIVVIMTDEHNLRTISSYHNHLLTKYPKESVDVWGNDVFVETPYIDSIASEGVLFSNFYTSFPQCTRKNLGKRPARSRKWHLDGKQKPGWYAKEGREFGFSDNKYRFNTGNWKCLEELSNGRFAAESDLKKCKDLYGNDLSKHYTTDFLFARGMEFIEDTVEEDNMPFALFLSIVDPHSPDIVRQPYDKMYANVDVKVPETTIRKVLRDPAAPLFHYENANAIYNVTLTQDEIEEYHQNIDEKLNLQNHVRQYFGMVKLVDDKVGELLNKLEKLQIDSKTIVIFTSDHCDLLGEYGRLNKNMPYETSAKVPLIIKYLDKLQKGKIIETAYSQVDFAPTLLGILNLEHGLTFDGVDGSKEVLQNGIAMRNDDKQKIVFTYAGFWVTEKIKHGWIAAITNGFKFILDAKGEPTFFDLNTDSDELYNVVSDPSYVNVISLLRDAAIEQLRDLDPWKDISTIYLDPLSCIDSWDVLHTENGSGWETDVFCENLSKSHDLCKQDAVRKHCPFACGVKCKDSIGEFIYEGLTMKCDYVSRSYCHSRSVSLFCPSTCGCYNNDNFLFSTPSRAKKTCSYIMQNKKKAAQRRNAICKELKISDMCKWSCGMCNDSIKDDEDFRFPTGKKFCSCEFTERI</sequence>
<dbReference type="InterPro" id="IPR000917">
    <property type="entry name" value="Sulfatase_N"/>
</dbReference>
<reference evidence="4 5" key="1">
    <citation type="journal article" date="2021" name="Sci. Rep.">
        <title>The genome of the diatom Chaetoceros tenuissimus carries an ancient integrated fragment of an extant virus.</title>
        <authorList>
            <person name="Hongo Y."/>
            <person name="Kimura K."/>
            <person name="Takaki Y."/>
            <person name="Yoshida Y."/>
            <person name="Baba S."/>
            <person name="Kobayashi G."/>
            <person name="Nagasaki K."/>
            <person name="Hano T."/>
            <person name="Tomaru Y."/>
        </authorList>
    </citation>
    <scope>NUCLEOTIDE SEQUENCE [LARGE SCALE GENOMIC DNA]</scope>
    <source>
        <strain evidence="4 5">NIES-3715</strain>
    </source>
</reference>